<evidence type="ECO:0000313" key="3">
    <source>
        <dbReference type="EMBL" id="SLM26381.1"/>
    </source>
</evidence>
<dbReference type="InterPro" id="IPR011335">
    <property type="entry name" value="Restrct_endonuc-II-like"/>
</dbReference>
<accession>A0A1W1H4F1</accession>
<dbReference type="GO" id="GO:0003677">
    <property type="term" value="F:DNA binding"/>
    <property type="evidence" value="ECO:0007669"/>
    <property type="project" value="InterPro"/>
</dbReference>
<dbReference type="InterPro" id="IPR052906">
    <property type="entry name" value="Type_IV_Methyl-Rstrct_Enzyme"/>
</dbReference>
<dbReference type="SUPFAM" id="SSF52980">
    <property type="entry name" value="Restriction endonuclease-like"/>
    <property type="match status" value="1"/>
</dbReference>
<dbReference type="EMBL" id="FWEU01000008">
    <property type="protein sequence ID" value="SLM26381.1"/>
    <property type="molecule type" value="Genomic_DNA"/>
</dbReference>
<evidence type="ECO:0000313" key="4">
    <source>
        <dbReference type="Proteomes" id="UP000191133"/>
    </source>
</evidence>
<name>A0A1W1H4F1_9GAMM</name>
<dbReference type="GO" id="GO:0009307">
    <property type="term" value="P:DNA restriction-modification system"/>
    <property type="evidence" value="ECO:0007669"/>
    <property type="project" value="InterPro"/>
</dbReference>
<dbReference type="InterPro" id="IPR011856">
    <property type="entry name" value="tRNA_endonuc-like_dom_sf"/>
</dbReference>
<sequence length="542" mass="60027">MGRRSGLEGFLRAAGRAAAAAQRESKRQQRMQATQLRQLERHERMAAAQQMRELRALEKQEKEAARLAKAEYLQDRQAEADDLNAELKDRLEELEGLLLHTLSVNDTISFDSLRHTDPYPGFKVPKDLVPGLAPVEVEVPGPTGFSRFWPGAAKRHLAAQAAAHHAHQQALEQFHRAEAQKKQRLADLRAQHETERALYEADVGRRNAEVDEFQSAYLAHEPDAVVAYNDMVLTRSEYPSEGFPQAFKLAYAEASKELVIEYDLPEVGVVPTEADYRYVKTRDAIDSKARKASDIKSLYQDIIASIALRTLHEAFEADQANALALVTFNGVVDTHDPTTGQEVRVPVVSVRATKAAFLQLRLERVEKVACLRSLGAQVSNRPDELQAIKPIVEFNMVDKRFIAQSDVLSGLESRPNLLDLTPSEFEALVSNLFSRMGLDTKLTRSSRDGGVDAVAFDTRPVLGGKVVIQAKRYRDTVGVSAVRDLYGTMLNEGASKGILVCTSGYGTEAFNFAKDKPIELIDGGGLLYLLREHAGLDARIAA</sequence>
<dbReference type="PANTHER" id="PTHR30015">
    <property type="entry name" value="MRR RESTRICTION SYSTEM PROTEIN"/>
    <property type="match status" value="1"/>
</dbReference>
<dbReference type="AlphaFoldDB" id="A0A1W1H4F1"/>
<dbReference type="PANTHER" id="PTHR30015:SF7">
    <property type="entry name" value="TYPE IV METHYL-DIRECTED RESTRICTION ENZYME ECOKMRR"/>
    <property type="match status" value="1"/>
</dbReference>
<gene>
    <name evidence="3" type="ORF">SAMN04488690_4148</name>
</gene>
<dbReference type="InterPro" id="IPR007560">
    <property type="entry name" value="Restrct_endonuc_IV_Mrr"/>
</dbReference>
<organism evidence="3 4">
    <name type="scientific">Stenotrophomonas indicatrix</name>
    <dbReference type="NCBI Taxonomy" id="2045451"/>
    <lineage>
        <taxon>Bacteria</taxon>
        <taxon>Pseudomonadati</taxon>
        <taxon>Pseudomonadota</taxon>
        <taxon>Gammaproteobacteria</taxon>
        <taxon>Lysobacterales</taxon>
        <taxon>Lysobacteraceae</taxon>
        <taxon>Stenotrophomonas</taxon>
    </lineage>
</organism>
<evidence type="ECO:0000256" key="1">
    <source>
        <dbReference type="SAM" id="Coils"/>
    </source>
</evidence>
<keyword evidence="1" id="KW-0175">Coiled coil</keyword>
<protein>
    <submittedName>
        <fullName evidence="3">Restriction system protein</fullName>
    </submittedName>
</protein>
<dbReference type="Pfam" id="PF04471">
    <property type="entry name" value="Mrr_cat"/>
    <property type="match status" value="1"/>
</dbReference>
<dbReference type="GO" id="GO:0015666">
    <property type="term" value="F:restriction endodeoxyribonuclease activity"/>
    <property type="evidence" value="ECO:0007669"/>
    <property type="project" value="TreeGrafter"/>
</dbReference>
<evidence type="ECO:0000259" key="2">
    <source>
        <dbReference type="Pfam" id="PF04471"/>
    </source>
</evidence>
<dbReference type="Proteomes" id="UP000191133">
    <property type="component" value="Unassembled WGS sequence"/>
</dbReference>
<proteinExistence type="predicted"/>
<feature type="domain" description="Restriction endonuclease type IV Mrr" evidence="2">
    <location>
        <begin position="419"/>
        <end position="529"/>
    </location>
</feature>
<dbReference type="Gene3D" id="3.40.1350.10">
    <property type="match status" value="1"/>
</dbReference>
<reference evidence="4" key="1">
    <citation type="submission" date="2016-10" db="EMBL/GenBank/DDBJ databases">
        <authorList>
            <person name="Varghese N."/>
        </authorList>
    </citation>
    <scope>NUCLEOTIDE SEQUENCE [LARGE SCALE GENOMIC DNA]</scope>
    <source>
        <strain evidence="4">92MFCol6.1</strain>
    </source>
</reference>
<feature type="coiled-coil region" evidence="1">
    <location>
        <begin position="47"/>
        <end position="97"/>
    </location>
</feature>